<dbReference type="Proteomes" id="UP000185487">
    <property type="component" value="Chromosome"/>
</dbReference>
<organism evidence="2 4">
    <name type="scientific">Methylobacterium phyllosphaerae</name>
    <dbReference type="NCBI Taxonomy" id="418223"/>
    <lineage>
        <taxon>Bacteria</taxon>
        <taxon>Pseudomonadati</taxon>
        <taxon>Pseudomonadota</taxon>
        <taxon>Alphaproteobacteria</taxon>
        <taxon>Hyphomicrobiales</taxon>
        <taxon>Methylobacteriaceae</taxon>
        <taxon>Methylobacterium</taxon>
    </lineage>
</organism>
<dbReference type="KEGG" id="mphy:MCBMB27_04492"/>
<evidence type="ECO:0000313" key="2">
    <source>
        <dbReference type="EMBL" id="SFG75587.1"/>
    </source>
</evidence>
<dbReference type="EMBL" id="CP015367">
    <property type="protein sequence ID" value="APT33783.1"/>
    <property type="molecule type" value="Genomic_DNA"/>
</dbReference>
<evidence type="ECO:0000313" key="3">
    <source>
        <dbReference type="Proteomes" id="UP000185487"/>
    </source>
</evidence>
<proteinExistence type="predicted"/>
<dbReference type="Proteomes" id="UP000199140">
    <property type="component" value="Unassembled WGS sequence"/>
</dbReference>
<gene>
    <name evidence="1" type="ORF">MCBMB27_04492</name>
    <name evidence="2" type="ORF">SAMN05192567_107212</name>
</gene>
<evidence type="ECO:0000313" key="4">
    <source>
        <dbReference type="Proteomes" id="UP000199140"/>
    </source>
</evidence>
<keyword evidence="3" id="KW-1185">Reference proteome</keyword>
<dbReference type="RefSeq" id="WP_159020369.1">
    <property type="nucleotide sequence ID" value="NZ_CP015367.1"/>
</dbReference>
<name>A0AAE8HQU9_9HYPH</name>
<reference evidence="1 3" key="1">
    <citation type="submission" date="2016-04" db="EMBL/GenBank/DDBJ databases">
        <title>Complete genome sequencing and analysis of CBMB27, Methylobacterium phyllosphaerae isolated from leaf tissues of rice (Oryza sativa L.).</title>
        <authorList>
            <person name="Lee Y."/>
            <person name="Hwangbo K."/>
            <person name="Chung H."/>
            <person name="Yoo J."/>
            <person name="Kim K.Y."/>
            <person name="Sa T.M."/>
            <person name="Um Y."/>
            <person name="Madhaiyan M."/>
        </authorList>
    </citation>
    <scope>NUCLEOTIDE SEQUENCE [LARGE SCALE GENOMIC DNA]</scope>
    <source>
        <strain evidence="1 3">CBMB27</strain>
    </source>
</reference>
<evidence type="ECO:0000313" key="1">
    <source>
        <dbReference type="EMBL" id="APT33783.1"/>
    </source>
</evidence>
<accession>A0AAE8HQU9</accession>
<sequence>MSRPVGIDPDAFLTTDDGRVCTPERKAERREILCGLQGAGTSTGIARQRPQAGRV</sequence>
<dbReference type="AlphaFoldDB" id="A0AAE8HQU9"/>
<protein>
    <submittedName>
        <fullName evidence="2">Uncharacterized protein</fullName>
    </submittedName>
</protein>
<reference evidence="2 4" key="2">
    <citation type="submission" date="2016-10" db="EMBL/GenBank/DDBJ databases">
        <authorList>
            <person name="Varghese N."/>
            <person name="Submissions S."/>
        </authorList>
    </citation>
    <scope>NUCLEOTIDE SEQUENCE [LARGE SCALE GENOMIC DNA]</scope>
    <source>
        <strain evidence="2 4">CBMB27</strain>
    </source>
</reference>
<dbReference type="EMBL" id="FOPK01000007">
    <property type="protein sequence ID" value="SFG75587.1"/>
    <property type="molecule type" value="Genomic_DNA"/>
</dbReference>